<reference evidence="14" key="1">
    <citation type="submission" date="2020-07" db="EMBL/GenBank/DDBJ databases">
        <title>Complete genome sequencing of Coprobacter sp. strain 2CBH44.</title>
        <authorList>
            <person name="Sakamoto M."/>
            <person name="Murakami T."/>
            <person name="Mori H."/>
        </authorList>
    </citation>
    <scope>NUCLEOTIDE SEQUENCE [LARGE SCALE GENOMIC DNA]</scope>
    <source>
        <strain evidence="14">2CBH44</strain>
    </source>
</reference>
<comment type="caution">
    <text evidence="9">Lacks conserved residue(s) required for the propagation of feature annotation.</text>
</comment>
<evidence type="ECO:0000256" key="1">
    <source>
        <dbReference type="ARBA" id="ARBA00005165"/>
    </source>
</evidence>
<dbReference type="InterPro" id="IPR013785">
    <property type="entry name" value="Aldolase_TIM"/>
</dbReference>
<feature type="binding site" evidence="9">
    <location>
        <position position="101"/>
    </location>
    <ligand>
        <name>4-amino-2-methyl-5-(diphosphooxymethyl)pyrimidine</name>
        <dbReference type="ChEBI" id="CHEBI:57841"/>
    </ligand>
</feature>
<dbReference type="KEGG" id="copr:Cop2CBH44_00140"/>
<evidence type="ECO:0000256" key="10">
    <source>
        <dbReference type="RuleBase" id="RU003826"/>
    </source>
</evidence>
<protein>
    <recommendedName>
        <fullName evidence="9">Thiamine-phosphate synthase</fullName>
        <shortName evidence="9">TP synthase</shortName>
        <shortName evidence="9">TPS</shortName>
        <ecNumber evidence="9">2.5.1.3</ecNumber>
    </recommendedName>
    <alternativeName>
        <fullName evidence="9">Thiamine-phosphate pyrophosphorylase</fullName>
        <shortName evidence="9">TMP pyrophosphorylase</shortName>
        <shortName evidence="9">TMP-PPase</shortName>
    </alternativeName>
</protein>
<dbReference type="NCBIfam" id="NF000736">
    <property type="entry name" value="PRK00043.2-3"/>
    <property type="match status" value="1"/>
</dbReference>
<evidence type="ECO:0000256" key="3">
    <source>
        <dbReference type="ARBA" id="ARBA00022723"/>
    </source>
</evidence>
<gene>
    <name evidence="9 13" type="primary">thiE</name>
    <name evidence="13" type="ORF">Cop2CBH44_00140</name>
</gene>
<dbReference type="GO" id="GO:0009228">
    <property type="term" value="P:thiamine biosynthetic process"/>
    <property type="evidence" value="ECO:0007669"/>
    <property type="project" value="UniProtKB-KW"/>
</dbReference>
<feature type="domain" description="Thiamine phosphate synthase/TenI" evidence="12">
    <location>
        <begin position="4"/>
        <end position="185"/>
    </location>
</feature>
<dbReference type="HAMAP" id="MF_00097">
    <property type="entry name" value="TMP_synthase"/>
    <property type="match status" value="1"/>
</dbReference>
<comment type="cofactor">
    <cofactor evidence="9">
        <name>Mg(2+)</name>
        <dbReference type="ChEBI" id="CHEBI:18420"/>
    </cofactor>
    <text evidence="9">Binds 1 Mg(2+) ion per subunit.</text>
</comment>
<dbReference type="SUPFAM" id="SSF51391">
    <property type="entry name" value="Thiamin phosphate synthase"/>
    <property type="match status" value="1"/>
</dbReference>
<organism evidence="13 14">
    <name type="scientific">Coprobacter secundus subsp. similis</name>
    <dbReference type="NCBI Taxonomy" id="2751153"/>
    <lineage>
        <taxon>Bacteria</taxon>
        <taxon>Pseudomonadati</taxon>
        <taxon>Bacteroidota</taxon>
        <taxon>Bacteroidia</taxon>
        <taxon>Bacteroidales</taxon>
        <taxon>Barnesiellaceae</taxon>
        <taxon>Coprobacter</taxon>
    </lineage>
</organism>
<evidence type="ECO:0000313" key="13">
    <source>
        <dbReference type="EMBL" id="BCI61661.1"/>
    </source>
</evidence>
<comment type="catalytic activity">
    <reaction evidence="8 9 10">
        <text>2-[(2R,5Z)-2-carboxy-4-methylthiazol-5(2H)-ylidene]ethyl phosphate + 4-amino-2-methyl-5-(diphosphooxymethyl)pyrimidine + 2 H(+) = thiamine phosphate + CO2 + diphosphate</text>
        <dbReference type="Rhea" id="RHEA:47844"/>
        <dbReference type="ChEBI" id="CHEBI:15378"/>
        <dbReference type="ChEBI" id="CHEBI:16526"/>
        <dbReference type="ChEBI" id="CHEBI:33019"/>
        <dbReference type="ChEBI" id="CHEBI:37575"/>
        <dbReference type="ChEBI" id="CHEBI:57841"/>
        <dbReference type="ChEBI" id="CHEBI:62899"/>
        <dbReference type="EC" id="2.5.1.3"/>
    </reaction>
</comment>
<comment type="pathway">
    <text evidence="1 9 11">Cofactor biosynthesis; thiamine diphosphate biosynthesis; thiamine phosphate from 4-amino-2-methyl-5-diphosphomethylpyrimidine and 4-methyl-5-(2-phosphoethyl)-thiazole: step 1/1.</text>
</comment>
<dbReference type="GO" id="GO:0000287">
    <property type="term" value="F:magnesium ion binding"/>
    <property type="evidence" value="ECO:0007669"/>
    <property type="project" value="UniProtKB-UniRule"/>
</dbReference>
<keyword evidence="4 9" id="KW-0460">Magnesium</keyword>
<evidence type="ECO:0000256" key="7">
    <source>
        <dbReference type="ARBA" id="ARBA00047851"/>
    </source>
</evidence>
<keyword evidence="3 9" id="KW-0479">Metal-binding</keyword>
<evidence type="ECO:0000256" key="9">
    <source>
        <dbReference type="HAMAP-Rule" id="MF_00097"/>
    </source>
</evidence>
<dbReference type="PANTHER" id="PTHR20857">
    <property type="entry name" value="THIAMINE-PHOSPHATE PYROPHOSPHORYLASE"/>
    <property type="match status" value="1"/>
</dbReference>
<feature type="binding site" evidence="9">
    <location>
        <position position="62"/>
    </location>
    <ligand>
        <name>4-amino-2-methyl-5-(diphosphooxymethyl)pyrimidine</name>
        <dbReference type="ChEBI" id="CHEBI:57841"/>
    </ligand>
</feature>
<evidence type="ECO:0000256" key="11">
    <source>
        <dbReference type="RuleBase" id="RU004253"/>
    </source>
</evidence>
<dbReference type="GO" id="GO:0004789">
    <property type="term" value="F:thiamine-phosphate diphosphorylase activity"/>
    <property type="evidence" value="ECO:0007669"/>
    <property type="project" value="UniProtKB-UniRule"/>
</dbReference>
<name>A0A7G1HT15_9BACT</name>
<dbReference type="NCBIfam" id="TIGR00693">
    <property type="entry name" value="thiE"/>
    <property type="match status" value="1"/>
</dbReference>
<evidence type="ECO:0000313" key="14">
    <source>
        <dbReference type="Proteomes" id="UP000594042"/>
    </source>
</evidence>
<dbReference type="UniPathway" id="UPA00060">
    <property type="reaction ID" value="UER00141"/>
</dbReference>
<dbReference type="Pfam" id="PF02581">
    <property type="entry name" value="TMP-TENI"/>
    <property type="match status" value="1"/>
</dbReference>
<dbReference type="InterPro" id="IPR022998">
    <property type="entry name" value="ThiamineP_synth_TenI"/>
</dbReference>
<keyword evidence="2 9" id="KW-0808">Transferase</keyword>
<feature type="binding site" evidence="9">
    <location>
        <position position="63"/>
    </location>
    <ligand>
        <name>Mg(2+)</name>
        <dbReference type="ChEBI" id="CHEBI:18420"/>
    </ligand>
</feature>
<dbReference type="EC" id="2.5.1.3" evidence="9"/>
<feature type="binding site" evidence="9">
    <location>
        <position position="130"/>
    </location>
    <ligand>
        <name>4-amino-2-methyl-5-(diphosphooxymethyl)pyrimidine</name>
        <dbReference type="ChEBI" id="CHEBI:57841"/>
    </ligand>
</feature>
<dbReference type="InterPro" id="IPR034291">
    <property type="entry name" value="TMP_synthase"/>
</dbReference>
<dbReference type="PANTHER" id="PTHR20857:SF15">
    <property type="entry name" value="THIAMINE-PHOSPHATE SYNTHASE"/>
    <property type="match status" value="1"/>
</dbReference>
<evidence type="ECO:0000256" key="2">
    <source>
        <dbReference type="ARBA" id="ARBA00022679"/>
    </source>
</evidence>
<keyword evidence="5 9" id="KW-0784">Thiamine biosynthesis</keyword>
<dbReference type="EMBL" id="AP023322">
    <property type="protein sequence ID" value="BCI61661.1"/>
    <property type="molecule type" value="Genomic_DNA"/>
</dbReference>
<dbReference type="InterPro" id="IPR036206">
    <property type="entry name" value="ThiamineP_synth_sf"/>
</dbReference>
<feature type="binding site" evidence="9">
    <location>
        <position position="82"/>
    </location>
    <ligand>
        <name>Mg(2+)</name>
        <dbReference type="ChEBI" id="CHEBI:18420"/>
    </ligand>
</feature>
<comment type="function">
    <text evidence="9">Condenses 4-methyl-5-(beta-hydroxyethyl)thiazole monophosphate (THZ-P) and 2-methyl-4-amino-5-hydroxymethyl pyrimidine pyrophosphate (HMP-PP) to form thiamine monophosphate (TMP).</text>
</comment>
<evidence type="ECO:0000256" key="6">
    <source>
        <dbReference type="ARBA" id="ARBA00047334"/>
    </source>
</evidence>
<evidence type="ECO:0000259" key="12">
    <source>
        <dbReference type="Pfam" id="PF02581"/>
    </source>
</evidence>
<sequence>MFQFITHTNDRYSYIESALQALDGGCKWIQLRMKDATTQQIKIAAEYLCPVCKRYGATLVLDDRADLVIETGVDGVHLGKNDMLPDMARQLLGSDYIIGGTANTFQDIRRLVAMGVDYIGLGPYRYTETKKNLSPILGIQGYRDIVIQCRKENITTPIVAIGGITADDIPLLYNAGVQGIALSGTILNAPDPAEETRNIIQIIDRQNK</sequence>
<evidence type="ECO:0000256" key="4">
    <source>
        <dbReference type="ARBA" id="ARBA00022842"/>
    </source>
</evidence>
<comment type="similarity">
    <text evidence="9 10">Belongs to the thiamine-phosphate synthase family.</text>
</comment>
<dbReference type="CDD" id="cd00564">
    <property type="entry name" value="TMP_TenI"/>
    <property type="match status" value="1"/>
</dbReference>
<feature type="binding site" evidence="9">
    <location>
        <position position="163"/>
    </location>
    <ligand>
        <name>2-[(2R,5Z)-2-carboxy-4-methylthiazol-5(2H)-ylidene]ethyl phosphate</name>
        <dbReference type="ChEBI" id="CHEBI:62899"/>
    </ligand>
</feature>
<feature type="binding site" evidence="9">
    <location>
        <begin position="127"/>
        <end position="129"/>
    </location>
    <ligand>
        <name>2-[(2R,5Z)-2-carboxy-4-methylthiazol-5(2H)-ylidene]ethyl phosphate</name>
        <dbReference type="ChEBI" id="CHEBI:62899"/>
    </ligand>
</feature>
<comment type="catalytic activity">
    <reaction evidence="6 9 10">
        <text>4-methyl-5-(2-phosphooxyethyl)-thiazole + 4-amino-2-methyl-5-(diphosphooxymethyl)pyrimidine + H(+) = thiamine phosphate + diphosphate</text>
        <dbReference type="Rhea" id="RHEA:22328"/>
        <dbReference type="ChEBI" id="CHEBI:15378"/>
        <dbReference type="ChEBI" id="CHEBI:33019"/>
        <dbReference type="ChEBI" id="CHEBI:37575"/>
        <dbReference type="ChEBI" id="CHEBI:57841"/>
        <dbReference type="ChEBI" id="CHEBI:58296"/>
        <dbReference type="EC" id="2.5.1.3"/>
    </reaction>
</comment>
<evidence type="ECO:0000256" key="5">
    <source>
        <dbReference type="ARBA" id="ARBA00022977"/>
    </source>
</evidence>
<dbReference type="AlphaFoldDB" id="A0A7G1HT15"/>
<proteinExistence type="inferred from homology"/>
<dbReference type="GO" id="GO:0009229">
    <property type="term" value="P:thiamine diphosphate biosynthetic process"/>
    <property type="evidence" value="ECO:0007669"/>
    <property type="project" value="UniProtKB-UniRule"/>
</dbReference>
<evidence type="ECO:0000256" key="8">
    <source>
        <dbReference type="ARBA" id="ARBA00047883"/>
    </source>
</evidence>
<comment type="catalytic activity">
    <reaction evidence="7 9 10">
        <text>2-(2-carboxy-4-methylthiazol-5-yl)ethyl phosphate + 4-amino-2-methyl-5-(diphosphooxymethyl)pyrimidine + 2 H(+) = thiamine phosphate + CO2 + diphosphate</text>
        <dbReference type="Rhea" id="RHEA:47848"/>
        <dbReference type="ChEBI" id="CHEBI:15378"/>
        <dbReference type="ChEBI" id="CHEBI:16526"/>
        <dbReference type="ChEBI" id="CHEBI:33019"/>
        <dbReference type="ChEBI" id="CHEBI:37575"/>
        <dbReference type="ChEBI" id="CHEBI:57841"/>
        <dbReference type="ChEBI" id="CHEBI:62890"/>
        <dbReference type="EC" id="2.5.1.3"/>
    </reaction>
</comment>
<accession>A0A7G1HT15</accession>
<dbReference type="RefSeq" id="WP_200755261.1">
    <property type="nucleotide sequence ID" value="NZ_AP023322.1"/>
</dbReference>
<dbReference type="Gene3D" id="3.20.20.70">
    <property type="entry name" value="Aldolase class I"/>
    <property type="match status" value="1"/>
</dbReference>
<dbReference type="GO" id="GO:0005737">
    <property type="term" value="C:cytoplasm"/>
    <property type="evidence" value="ECO:0007669"/>
    <property type="project" value="TreeGrafter"/>
</dbReference>
<keyword evidence="14" id="KW-1185">Reference proteome</keyword>
<dbReference type="Proteomes" id="UP000594042">
    <property type="component" value="Chromosome"/>
</dbReference>
<feature type="binding site" evidence="9">
    <location>
        <begin position="30"/>
        <end position="34"/>
    </location>
    <ligand>
        <name>4-amino-2-methyl-5-(diphosphooxymethyl)pyrimidine</name>
        <dbReference type="ChEBI" id="CHEBI:57841"/>
    </ligand>
</feature>